<keyword evidence="2" id="KW-0812">Transmembrane</keyword>
<accession>A0A4Q4TQ42</accession>
<dbReference type="PANTHER" id="PTHR37576">
    <property type="entry name" value="DEFECT AT LOW TEMPERATURE PROTEIN 1"/>
    <property type="match status" value="1"/>
</dbReference>
<evidence type="ECO:0000313" key="4">
    <source>
        <dbReference type="Proteomes" id="UP000293360"/>
    </source>
</evidence>
<name>A0A4Q4TQ42_9PEZI</name>
<dbReference type="OrthoDB" id="5357734at2759"/>
<feature type="transmembrane region" description="Helical" evidence="2">
    <location>
        <begin position="420"/>
        <end position="443"/>
    </location>
</feature>
<evidence type="ECO:0000313" key="3">
    <source>
        <dbReference type="EMBL" id="RYP07553.1"/>
    </source>
</evidence>
<feature type="region of interest" description="Disordered" evidence="1">
    <location>
        <begin position="528"/>
        <end position="571"/>
    </location>
</feature>
<evidence type="ECO:0000256" key="1">
    <source>
        <dbReference type="SAM" id="MobiDB-lite"/>
    </source>
</evidence>
<reference evidence="3 4" key="1">
    <citation type="submission" date="2018-06" db="EMBL/GenBank/DDBJ databases">
        <title>Complete Genomes of Monosporascus.</title>
        <authorList>
            <person name="Robinson A.J."/>
            <person name="Natvig D.O."/>
        </authorList>
    </citation>
    <scope>NUCLEOTIDE SEQUENCE [LARGE SCALE GENOMIC DNA]</scope>
    <source>
        <strain evidence="3 4">CBS 110550</strain>
    </source>
</reference>
<dbReference type="EMBL" id="QJNU01000092">
    <property type="protein sequence ID" value="RYP07553.1"/>
    <property type="molecule type" value="Genomic_DNA"/>
</dbReference>
<organism evidence="3 4">
    <name type="scientific">Monosporascus ibericus</name>
    <dbReference type="NCBI Taxonomy" id="155417"/>
    <lineage>
        <taxon>Eukaryota</taxon>
        <taxon>Fungi</taxon>
        <taxon>Dikarya</taxon>
        <taxon>Ascomycota</taxon>
        <taxon>Pezizomycotina</taxon>
        <taxon>Sordariomycetes</taxon>
        <taxon>Xylariomycetidae</taxon>
        <taxon>Xylariales</taxon>
        <taxon>Xylariales incertae sedis</taxon>
        <taxon>Monosporascus</taxon>
    </lineage>
</organism>
<evidence type="ECO:0000256" key="2">
    <source>
        <dbReference type="SAM" id="Phobius"/>
    </source>
</evidence>
<gene>
    <name evidence="3" type="ORF">DL764_002430</name>
</gene>
<dbReference type="Proteomes" id="UP000293360">
    <property type="component" value="Unassembled WGS sequence"/>
</dbReference>
<dbReference type="AlphaFoldDB" id="A0A4Q4TQ42"/>
<feature type="transmembrane region" description="Helical" evidence="2">
    <location>
        <begin position="53"/>
        <end position="72"/>
    </location>
</feature>
<dbReference type="STRING" id="155417.A0A4Q4TQ42"/>
<dbReference type="Pfam" id="PF11374">
    <property type="entry name" value="DUF3176"/>
    <property type="match status" value="1"/>
</dbReference>
<keyword evidence="2" id="KW-0472">Membrane</keyword>
<sequence>MNWGDFFSRAPVLGLSALLGALACSVGTAAVLASSNGKEHMAWPSPDLSVQPSVVLSVLTASINAMLILALHEGATISWWIKMMLGGSLNDCHRYWNYSNSVWAAVTSGKHFNKVALACLMAAIVVIDGPILQHASTVTSIHVSNPRNFSMALNQNLLDYTTGWYTSRVKMVDTLSEGFARVLGGYNSREPIVVRAEGCQGTCRGEIVAPGWEVECSNGTQKAPGTPEIADTVDIGSISVEFGGAMDTNLITVSTLFMPQGMKHNLATSKCTMHFGRVRHPVELSNGTVTLSRLPLSGNRTVERQYPQMETAGLGVFPSTLGGIAFAVGKQYNSEISLYHGGSLQVSANGIMGYAYRNSSDDMLGTMGMTWADPTADVVATIQELTFRAAVFHSNATTPMQRIEGQETTRITVYTANYKYLAGALVLMIVATLAMLPLFHGWWHLGREVTLSPVEIAAAFRAPHTEGGDPNADVYTLLRQIGKRKARYGIIGESGMMRYYHGSESQASFMEATTPSTSKSPDIELQEGVALHGLSPVPSPGYGQGLSPGHALPRRPTLGIGDPEVVSWPRR</sequence>
<keyword evidence="2" id="KW-1133">Transmembrane helix</keyword>
<comment type="caution">
    <text evidence="3">The sequence shown here is derived from an EMBL/GenBank/DDBJ whole genome shotgun (WGS) entry which is preliminary data.</text>
</comment>
<dbReference type="InterPro" id="IPR021514">
    <property type="entry name" value="DUF3176"/>
</dbReference>
<protein>
    <submittedName>
        <fullName evidence="3">Uncharacterized protein</fullName>
    </submittedName>
</protein>
<dbReference type="PANTHER" id="PTHR37576:SF2">
    <property type="entry name" value="DEFECT AT LOW TEMPERATURE PROTEIN 1"/>
    <property type="match status" value="1"/>
</dbReference>
<proteinExistence type="predicted"/>
<keyword evidence="4" id="KW-1185">Reference proteome</keyword>